<sequence>MKIPFYTATRAISPNYQPAPKDPHFYIVQASFLLTHHFPLKETLELLTTIPKGILIFFYT</sequence>
<dbReference type="EMBL" id="QEWJ01000001">
    <property type="protein sequence ID" value="RXX23482.1"/>
    <property type="molecule type" value="Genomic_DNA"/>
</dbReference>
<gene>
    <name evidence="1" type="ORF">DF216_01690</name>
</gene>
<name>A0A4Q2FPQ0_STROR</name>
<reference evidence="1 2" key="1">
    <citation type="submission" date="2018-05" db="EMBL/GenBank/DDBJ databases">
        <title>Streptococcus from otitis media.</title>
        <authorList>
            <person name="Wayes A.M."/>
            <person name="Jakubovics N.S."/>
        </authorList>
    </citation>
    <scope>NUCLEOTIDE SEQUENCE [LARGE SCALE GENOMIC DNA]</scope>
    <source>
        <strain evidence="1 2">NU43</strain>
    </source>
</reference>
<evidence type="ECO:0000313" key="2">
    <source>
        <dbReference type="Proteomes" id="UP000289485"/>
    </source>
</evidence>
<dbReference type="Proteomes" id="UP000289485">
    <property type="component" value="Unassembled WGS sequence"/>
</dbReference>
<evidence type="ECO:0000313" key="1">
    <source>
        <dbReference type="EMBL" id="RXX23482.1"/>
    </source>
</evidence>
<proteinExistence type="predicted"/>
<accession>A0A4Q2FPQ0</accession>
<dbReference type="AlphaFoldDB" id="A0A4Q2FPQ0"/>
<comment type="caution">
    <text evidence="1">The sequence shown here is derived from an EMBL/GenBank/DDBJ whole genome shotgun (WGS) entry which is preliminary data.</text>
</comment>
<organism evidence="1 2">
    <name type="scientific">Streptococcus oralis</name>
    <dbReference type="NCBI Taxonomy" id="1303"/>
    <lineage>
        <taxon>Bacteria</taxon>
        <taxon>Bacillati</taxon>
        <taxon>Bacillota</taxon>
        <taxon>Bacilli</taxon>
        <taxon>Lactobacillales</taxon>
        <taxon>Streptococcaceae</taxon>
        <taxon>Streptococcus</taxon>
    </lineage>
</organism>
<protein>
    <submittedName>
        <fullName evidence="1">Uncharacterized protein</fullName>
    </submittedName>
</protein>